<organism evidence="1 2">
    <name type="scientific">Somion occarium</name>
    <dbReference type="NCBI Taxonomy" id="3059160"/>
    <lineage>
        <taxon>Eukaryota</taxon>
        <taxon>Fungi</taxon>
        <taxon>Dikarya</taxon>
        <taxon>Basidiomycota</taxon>
        <taxon>Agaricomycotina</taxon>
        <taxon>Agaricomycetes</taxon>
        <taxon>Polyporales</taxon>
        <taxon>Cerrenaceae</taxon>
        <taxon>Somion</taxon>
    </lineage>
</organism>
<reference evidence="2" key="1">
    <citation type="submission" date="2024-04" db="EMBL/GenBank/DDBJ databases">
        <authorList>
            <person name="Shaw F."/>
            <person name="Minotto A."/>
        </authorList>
    </citation>
    <scope>NUCLEOTIDE SEQUENCE [LARGE SCALE GENOMIC DNA]</scope>
</reference>
<proteinExistence type="predicted"/>
<evidence type="ECO:0000313" key="1">
    <source>
        <dbReference type="EMBL" id="CAL1697664.1"/>
    </source>
</evidence>
<accession>A0ABP1CSM1</accession>
<sequence>MISGLPLCRCGISETHVPQDSVGYKYPTSRMRPSTSWTRKYESVGYCILHITRLGKNLTLSADPSMKMHSLSKFSSVLLIFTSSLALPIGSCNGLEKRAVDTHERSILQPQVDIDKRFFMDFSKWLKSFEFLEPGSVMTMDALEPKTKHIEPSASPPQRAEPIFLCCSDFHDSFQTKS</sequence>
<keyword evidence="2" id="KW-1185">Reference proteome</keyword>
<name>A0ABP1CSM1_9APHY</name>
<evidence type="ECO:0000313" key="2">
    <source>
        <dbReference type="Proteomes" id="UP001497453"/>
    </source>
</evidence>
<dbReference type="EMBL" id="OZ037953">
    <property type="protein sequence ID" value="CAL1697664.1"/>
    <property type="molecule type" value="Genomic_DNA"/>
</dbReference>
<protein>
    <submittedName>
        <fullName evidence="1">Uncharacterized protein</fullName>
    </submittedName>
</protein>
<gene>
    <name evidence="1" type="ORF">GFSPODELE1_LOCUS1777</name>
</gene>
<dbReference type="Proteomes" id="UP001497453">
    <property type="component" value="Chromosome 10"/>
</dbReference>